<sequence length="195" mass="22095">MTYNTASLNHSHFSVGHTTSLHTGSSTHAKFDDLVLLAATAYLSDRVNPYPPLTAWYKRDSDLSTSSIDLDDDNNKDDEHIDAHPSGSLIDFAELRKTFLRRLVQPAQFPGAKVRKMDEEHLQFFNGILASTSNPSPNNTCRGNAAYDRSTWLGHKRRCMKMYKAWLEENGYEDQSWIEAAERRRDARLGMSVTA</sequence>
<evidence type="ECO:0000313" key="1">
    <source>
        <dbReference type="EMBL" id="KAG7439942.1"/>
    </source>
</evidence>
<accession>A0A9P8AMK7</accession>
<reference evidence="1" key="1">
    <citation type="submission" date="2020-11" db="EMBL/GenBank/DDBJ databases">
        <title>Adaptations for nitrogen fixation in a non-lichenized fungal sporocarp promotes dispersal by wood-feeding termites.</title>
        <authorList>
            <consortium name="DOE Joint Genome Institute"/>
            <person name="Koch R.A."/>
            <person name="Yoon G."/>
            <person name="Arayal U."/>
            <person name="Lail K."/>
            <person name="Amirebrahimi M."/>
            <person name="Labutti K."/>
            <person name="Lipzen A."/>
            <person name="Riley R."/>
            <person name="Barry K."/>
            <person name="Henrissat B."/>
            <person name="Grigoriev I.V."/>
            <person name="Herr J.R."/>
            <person name="Aime M.C."/>
        </authorList>
    </citation>
    <scope>NUCLEOTIDE SEQUENCE</scope>
    <source>
        <strain evidence="1">MCA 3950</strain>
    </source>
</reference>
<name>A0A9P8AMK7_9AGAR</name>
<evidence type="ECO:0000313" key="2">
    <source>
        <dbReference type="Proteomes" id="UP000812287"/>
    </source>
</evidence>
<dbReference type="OrthoDB" id="3262173at2759"/>
<proteinExistence type="predicted"/>
<dbReference type="RefSeq" id="XP_043033442.1">
    <property type="nucleotide sequence ID" value="XM_043184606.1"/>
</dbReference>
<organism evidence="1 2">
    <name type="scientific">Guyanagaster necrorhizus</name>
    <dbReference type="NCBI Taxonomy" id="856835"/>
    <lineage>
        <taxon>Eukaryota</taxon>
        <taxon>Fungi</taxon>
        <taxon>Dikarya</taxon>
        <taxon>Basidiomycota</taxon>
        <taxon>Agaricomycotina</taxon>
        <taxon>Agaricomycetes</taxon>
        <taxon>Agaricomycetidae</taxon>
        <taxon>Agaricales</taxon>
        <taxon>Marasmiineae</taxon>
        <taxon>Physalacriaceae</taxon>
        <taxon>Guyanagaster</taxon>
    </lineage>
</organism>
<dbReference type="GeneID" id="66106903"/>
<dbReference type="AlphaFoldDB" id="A0A9P8AMK7"/>
<keyword evidence="2" id="KW-1185">Reference proteome</keyword>
<dbReference type="EMBL" id="MU250580">
    <property type="protein sequence ID" value="KAG7439942.1"/>
    <property type="molecule type" value="Genomic_DNA"/>
</dbReference>
<gene>
    <name evidence="1" type="ORF">BT62DRAFT_924385</name>
</gene>
<dbReference type="Proteomes" id="UP000812287">
    <property type="component" value="Unassembled WGS sequence"/>
</dbReference>
<protein>
    <submittedName>
        <fullName evidence="1">Uncharacterized protein</fullName>
    </submittedName>
</protein>
<comment type="caution">
    <text evidence="1">The sequence shown here is derived from an EMBL/GenBank/DDBJ whole genome shotgun (WGS) entry which is preliminary data.</text>
</comment>